<dbReference type="InterPro" id="IPR008136">
    <property type="entry name" value="CinA_C"/>
</dbReference>
<protein>
    <recommendedName>
        <fullName evidence="1">CinA C-terminal domain-containing protein</fullName>
    </recommendedName>
</protein>
<dbReference type="EMBL" id="MBTF01000035">
    <property type="protein sequence ID" value="OOQ57694.1"/>
    <property type="molecule type" value="Genomic_DNA"/>
</dbReference>
<comment type="caution">
    <text evidence="2">The sequence shown here is derived from an EMBL/GenBank/DDBJ whole genome shotgun (WGS) entry which is preliminary data.</text>
</comment>
<evidence type="ECO:0000313" key="2">
    <source>
        <dbReference type="EMBL" id="OOQ57694.1"/>
    </source>
</evidence>
<keyword evidence="3" id="KW-1185">Reference proteome</keyword>
<proteinExistence type="predicted"/>
<organism evidence="2 3">
    <name type="scientific">Mucilaginibacter pedocola</name>
    <dbReference type="NCBI Taxonomy" id="1792845"/>
    <lineage>
        <taxon>Bacteria</taxon>
        <taxon>Pseudomonadati</taxon>
        <taxon>Bacteroidota</taxon>
        <taxon>Sphingobacteriia</taxon>
        <taxon>Sphingobacteriales</taxon>
        <taxon>Sphingobacteriaceae</taxon>
        <taxon>Mucilaginibacter</taxon>
    </lineage>
</organism>
<dbReference type="RefSeq" id="WP_078350293.1">
    <property type="nucleotide sequence ID" value="NZ_MBTF01000035.1"/>
</dbReference>
<evidence type="ECO:0000259" key="1">
    <source>
        <dbReference type="Pfam" id="PF02464"/>
    </source>
</evidence>
<dbReference type="AlphaFoldDB" id="A0A1S9P9N8"/>
<dbReference type="Proteomes" id="UP000189739">
    <property type="component" value="Unassembled WGS sequence"/>
</dbReference>
<evidence type="ECO:0000313" key="3">
    <source>
        <dbReference type="Proteomes" id="UP000189739"/>
    </source>
</evidence>
<dbReference type="OrthoDB" id="6659578at2"/>
<dbReference type="InterPro" id="IPR036653">
    <property type="entry name" value="CinA-like_C"/>
</dbReference>
<dbReference type="Gene3D" id="3.90.950.20">
    <property type="entry name" value="CinA-like"/>
    <property type="match status" value="1"/>
</dbReference>
<reference evidence="2 3" key="1">
    <citation type="submission" date="2016-07" db="EMBL/GenBank/DDBJ databases">
        <title>Genomic analysis of zinc-resistant bacterium Mucilaginibacter pedocola TBZ30.</title>
        <authorList>
            <person name="Huang J."/>
            <person name="Tang J."/>
        </authorList>
    </citation>
    <scope>NUCLEOTIDE SEQUENCE [LARGE SCALE GENOMIC DNA]</scope>
    <source>
        <strain evidence="2 3">TBZ30</strain>
    </source>
</reference>
<accession>A0A1S9P9N8</accession>
<dbReference type="SUPFAM" id="SSF142433">
    <property type="entry name" value="CinA-like"/>
    <property type="match status" value="1"/>
</dbReference>
<sequence>MISIETVEQFHKALKKERTLTIVCAESITAGLLASTIASVSGASAILKGSIVTYDENVKVKILGVRRKILKKYTAESQQTTTAMCYGIKRLYPNADIHVAVTGMASAIDPSTDYKATASVGQIYVAIFYKKLHPFKHSFLPEDIIDKNNSRNEIRDKTVEYIFEQIEKLIA</sequence>
<feature type="domain" description="CinA C-terminal" evidence="1">
    <location>
        <begin position="8"/>
        <end position="169"/>
    </location>
</feature>
<dbReference type="NCBIfam" id="TIGR00199">
    <property type="entry name" value="PncC_domain"/>
    <property type="match status" value="1"/>
</dbReference>
<dbReference type="Pfam" id="PF02464">
    <property type="entry name" value="CinA"/>
    <property type="match status" value="1"/>
</dbReference>
<dbReference type="STRING" id="1792845.BC343_12920"/>
<name>A0A1S9P9N8_9SPHI</name>
<gene>
    <name evidence="2" type="ORF">BC343_12920</name>
</gene>